<sequence>MHQQIRALERRQTLLSALHLARRTNNLQIASNKVRAYYQNFTYGYDLTRSNAWELEAQLRSMMLPDVQSSAFCNLDAFLMQWHNYTRYHAKFKLCCEQIQPLESEDPDVYLIQCVGHSTLRISRDTVRYFFQPLLADEEMVQCLIGKTYSFPFASRFYFNSTGQVFKMDPRAELASGLLNLVVDPFMTVRILAASQLSADGCLHAYAKNDDTIGSAMSSM</sequence>
<name>A0AAU9L457_9STRA</name>
<accession>A0AAU9L457</accession>
<dbReference type="EMBL" id="CAKKTJ010000308">
    <property type="protein sequence ID" value="CAH0479504.1"/>
    <property type="molecule type" value="Genomic_DNA"/>
</dbReference>
<comment type="caution">
    <text evidence="1">The sequence shown here is derived from an EMBL/GenBank/DDBJ whole genome shotgun (WGS) entry which is preliminary data.</text>
</comment>
<proteinExistence type="predicted"/>
<organism evidence="1 2">
    <name type="scientific">Peronospora belbahrii</name>
    <dbReference type="NCBI Taxonomy" id="622444"/>
    <lineage>
        <taxon>Eukaryota</taxon>
        <taxon>Sar</taxon>
        <taxon>Stramenopiles</taxon>
        <taxon>Oomycota</taxon>
        <taxon>Peronosporomycetes</taxon>
        <taxon>Peronosporales</taxon>
        <taxon>Peronosporaceae</taxon>
        <taxon>Peronospora</taxon>
    </lineage>
</organism>
<evidence type="ECO:0000313" key="1">
    <source>
        <dbReference type="EMBL" id="CAH0479504.1"/>
    </source>
</evidence>
<evidence type="ECO:0000313" key="2">
    <source>
        <dbReference type="Proteomes" id="UP001160483"/>
    </source>
</evidence>
<protein>
    <submittedName>
        <fullName evidence="1">Uncharacterized protein</fullName>
    </submittedName>
</protein>
<dbReference type="Proteomes" id="UP001160483">
    <property type="component" value="Unassembled WGS sequence"/>
</dbReference>
<dbReference type="AlphaFoldDB" id="A0AAU9L457"/>
<gene>
    <name evidence="1" type="ORF">PBS003_LOCUS6140</name>
</gene>
<reference evidence="1" key="1">
    <citation type="submission" date="2021-11" db="EMBL/GenBank/DDBJ databases">
        <authorList>
            <person name="Islam A."/>
            <person name="Islam S."/>
            <person name="Flora M.S."/>
            <person name="Rahman M."/>
            <person name="Ziaur R.M."/>
            <person name="Epstein J.H."/>
            <person name="Hassan M."/>
            <person name="Klassen M."/>
            <person name="Woodard K."/>
            <person name="Webb A."/>
            <person name="Webby R.J."/>
            <person name="El Zowalaty M.E."/>
        </authorList>
    </citation>
    <scope>NUCLEOTIDE SEQUENCE</scope>
    <source>
        <strain evidence="1">Pbs3</strain>
    </source>
</reference>